<evidence type="ECO:0000313" key="3">
    <source>
        <dbReference type="Proteomes" id="UP000719412"/>
    </source>
</evidence>
<sequence>MKQMVLPACLSPVKSLLYEGDCSDDENLPLVEGEDTYVNERVSPPTESRSDDKRVISYNNPDLVKSVNRRRNLIRRKRLLAKKRRETPDLFRALVALKKANINFFISTDAIPTTYGVIPQIVNAPYRIHRQWRLNEKEKNNTVTNELKCNLKCCKNSYMLLKDHDDENAPLLGFFDVKNETSARTENRSEDQSDVICLQNCESPQKRKNIENFTTTEKKRQSRQNKDDKNQSIGSDSFEVESPVQVEIENIPGCKTNMQKDKIDHSDVTETSKHVANVEPCDKPVKLRRSKRKCNSIMTAIRNKKAAISRKQKMTKPDLSMLDSETSVSDVEENSISSFRTVFGNVTNRSKSICTVAPKTPKNDQKIDPKIQELVQKSVAEEKSSRTSFKRPVCRTRRSLRLVQTPPLVDDSCEKLTTDEVQEVASYESPQSPTSICNEPCPASRPVLIPLDQAPKNVEKMPTSKLEMLFNKLIVYSAEEEALNEVVREFSFQDPEYIAEAILERIAVDYHDAPDTKYSPAPLMTDVQRTMLGFMSKLENTNVIGVFDSFLTLAERRLLSCKVLNEIGPITRLYLATCKLEKNLTRMRKLCCDVFYFCGDFAVPFLFIVLTSWTEVLPHELNSNGNI</sequence>
<gene>
    <name evidence="2" type="ORF">GEV33_001143</name>
</gene>
<dbReference type="EMBL" id="JABDTM020006973">
    <property type="protein sequence ID" value="KAH0821648.1"/>
    <property type="molecule type" value="Genomic_DNA"/>
</dbReference>
<dbReference type="AlphaFoldDB" id="A0A8J6LJT5"/>
<name>A0A8J6LJT5_TENMO</name>
<evidence type="ECO:0000313" key="2">
    <source>
        <dbReference type="EMBL" id="KAH0821648.1"/>
    </source>
</evidence>
<keyword evidence="3" id="KW-1185">Reference proteome</keyword>
<accession>A0A8J6LJT5</accession>
<reference evidence="2" key="2">
    <citation type="submission" date="2021-08" db="EMBL/GenBank/DDBJ databases">
        <authorList>
            <person name="Eriksson T."/>
        </authorList>
    </citation>
    <scope>NUCLEOTIDE SEQUENCE</scope>
    <source>
        <strain evidence="2">Stoneville</strain>
        <tissue evidence="2">Whole head</tissue>
    </source>
</reference>
<comment type="caution">
    <text evidence="2">The sequence shown here is derived from an EMBL/GenBank/DDBJ whole genome shotgun (WGS) entry which is preliminary data.</text>
</comment>
<reference evidence="2" key="1">
    <citation type="journal article" date="2020" name="J Insects Food Feed">
        <title>The yellow mealworm (Tenebrio molitor) genome: a resource for the emerging insects as food and feed industry.</title>
        <authorList>
            <person name="Eriksson T."/>
            <person name="Andere A."/>
            <person name="Kelstrup H."/>
            <person name="Emery V."/>
            <person name="Picard C."/>
        </authorList>
    </citation>
    <scope>NUCLEOTIDE SEQUENCE</scope>
    <source>
        <strain evidence="2">Stoneville</strain>
        <tissue evidence="2">Whole head</tissue>
    </source>
</reference>
<protein>
    <submittedName>
        <fullName evidence="2">Uncharacterized protein</fullName>
    </submittedName>
</protein>
<feature type="region of interest" description="Disordered" evidence="1">
    <location>
        <begin position="208"/>
        <end position="244"/>
    </location>
</feature>
<dbReference type="Proteomes" id="UP000719412">
    <property type="component" value="Unassembled WGS sequence"/>
</dbReference>
<proteinExistence type="predicted"/>
<organism evidence="2 3">
    <name type="scientific">Tenebrio molitor</name>
    <name type="common">Yellow mealworm beetle</name>
    <dbReference type="NCBI Taxonomy" id="7067"/>
    <lineage>
        <taxon>Eukaryota</taxon>
        <taxon>Metazoa</taxon>
        <taxon>Ecdysozoa</taxon>
        <taxon>Arthropoda</taxon>
        <taxon>Hexapoda</taxon>
        <taxon>Insecta</taxon>
        <taxon>Pterygota</taxon>
        <taxon>Neoptera</taxon>
        <taxon>Endopterygota</taxon>
        <taxon>Coleoptera</taxon>
        <taxon>Polyphaga</taxon>
        <taxon>Cucujiformia</taxon>
        <taxon>Tenebrionidae</taxon>
        <taxon>Tenebrio</taxon>
    </lineage>
</organism>
<evidence type="ECO:0000256" key="1">
    <source>
        <dbReference type="SAM" id="MobiDB-lite"/>
    </source>
</evidence>
<feature type="compositionally biased region" description="Basic and acidic residues" evidence="1">
    <location>
        <begin position="208"/>
        <end position="230"/>
    </location>
</feature>